<keyword evidence="5" id="KW-0067">ATP-binding</keyword>
<dbReference type="Gene3D" id="3.40.50.300">
    <property type="entry name" value="P-loop containing nucleotide triphosphate hydrolases"/>
    <property type="match status" value="1"/>
</dbReference>
<feature type="compositionally biased region" description="Basic and acidic residues" evidence="10">
    <location>
        <begin position="1319"/>
        <end position="1333"/>
    </location>
</feature>
<dbReference type="SMART" id="SM00487">
    <property type="entry name" value="DEXDc"/>
    <property type="match status" value="1"/>
</dbReference>
<dbReference type="GO" id="GO:0042393">
    <property type="term" value="F:histone binding"/>
    <property type="evidence" value="ECO:0007669"/>
    <property type="project" value="TreeGrafter"/>
</dbReference>
<dbReference type="SUPFAM" id="SSF47370">
    <property type="entry name" value="Bromodomain"/>
    <property type="match status" value="2"/>
</dbReference>
<sequence length="2051" mass="234951">MEGEQPPIPILTLILREIMQQEGAEIFNEPLDAEELGLHDYYDIIKQPMDLGTITDKIAKNAYQTPNEVLEDVNLVWRNAYKTSPKNSENYRDALNLSRLFDEKVKNWKDPAVSVKSPPTMTVKVAPPHQLFPTVTQTALPMVQTSAPLIPQHPSVIYQPPIPQQVAPRPSIVIKPPHVKPAVTNMTIQENGLGGAVGTFSGGFTHAFPTKATASYNKTPSPYRDEIDQILNSMENVTDINGRQICLLFLELPSRELYPDYYVIIKRPISFSEMRKKSYKTPESFKNDFLLMCRNAQNYNQIDSIVSVTLIRNSQQQVYNDSVTLSEKFKAEYGKTFGGKGGNSLPSDPYPFTPERAPPPPPVSRPRKRLNMSEDEGEEADADFEDDGMEVEVEYDEGSSGEEQQSKRRRLETPRRVRETKGNSGTIAPTNNVEEGESEGEEEEEGTRKSFVPLFDQPMQTERVVEKILSDRQDKESGEKEYYVKYKGEAYVHCSWMKESEMTADGVGKKRITRYWQNKNKAPTAKVTEEFVVPEEDLVSSDYMEVEKVLDERVYLDDKGEELRTYLVKWKSLPYTECTWENEEVIGDPEKIREYERGNVAPDPEELRQKPRLKWEKMEKASFKDDNQLRPYQMEGMNWLTFCWADGRGSILADEMGLGKTVQSISLLHYLHTIQKIRGPFLIVAPLSTIGHWHRELERWTYMNVLHYGGNKTNRELTRRFGFYYPAREGEMVNRNVFKFNVLLTTFEMIYAPGDWGELARINWKCIIVDEAQRLKNTESKIMTNLRLFKTDHRVLLTGTPLQNNTQELWTLLNFVEPNKFGSQAAFMAEFGQLEASEQVSKLHALLRPHMLRRMKEDVEKSIPPKEETLVEVELTSLQKKYYRAMLERNRDFLNKGCIGKNVPNLINVVMQLRKVCNHPFLIPGVEEKETSTTEPDKYFGDFVQAAGKMVLLDKLLPKLKEGGHKVLIFSQMMKVLDLLETYMRYRGYLYERLDGGIRGTERQASIDRFSKPGSDRFVFLLCTRAGGLGINLVAADTVIIYDSDWNPQNDVQAQARCHRIGQTQEVKVYRLITRNTYERQMFEKSSRKLGLDQAVLQELGSPSGGSKGSKDLDKKEIEALLKNGVYEIYNDDGEALKRFYEDDIDKILNRSTKVIWKGDSNTTPMSNSSFARASFASSGADSAIDVNDPNFWNLVLPEAKTAAKLLESTLNGTAFSTEEKRKTYMTDIHELVLQVIAGFNNGKFDEESSLQVTELRTVLMRIFERLRDQLTEFNEEEREDIFRWSEEVARPRRERKGVARYADGKKGGSNIYSNPSTGRRDPSTRREDRLDLSSWSEREKNKFDAAFMSLGPWDERWTEMRTKSGVEKSTSELKNYATELCKQCIIHADDKDRVIFQEILSLVINVGSEEMQIRVEQNDGFTKRVQKNVRVWARQLKLLKTLHEVLDPEMRKNNFAHFVVPELNRPLTRWWTSEEDRSLVIGAYRHGINDYNAMKADPDLTFGNFEGVMREGKEQPEEKHRKDDSDSDENDEAYEEPKGTKLGVAWPASRTLEAHLRYIVDAMKKTMVADEKQRNKREREKEKEASRKKVKEDKYKEWSKREINDFRMALMAYGPGDWERLKKEANLLKSTDQIESFFDVLLKQCHQVAASGVKEEESDEDASKKDDKTSSVLTETMAKRLVKRVELLGTIKEQVLPHSQMEERISLAAQGEMPTWWETEHDITLLKLVVKFGIQQEKLEAILKEDDCPFFQGGEEGSRKQRVKFLKSFLKEKTPMIRRLEYLRDIVIDPEAANRRKVEKIEDVGGPLRSTRSQKTKDSVVDFKSFDPLEPPIKLNLNFKSPSKSLAPSDVPRDEKGRVILPILAKGASVTCLGKVVYDRTTFHSKTYIWPVGFTSVRRLPSLKNSSTLTEYTSTIVDGGQAPIFQARHPSLTLLTDMQITAEDDPSFKQQHTTSSGVWVETLKIIKRKANVSVSGPEMFSFSDPTIKMLIQELPNANRCASYIWKDFGTAGGQPNEEEEVTALPHTAAPEHGKLQNSSSSSSSSDSDSD</sequence>
<dbReference type="OrthoDB" id="5857104at2759"/>
<comment type="caution">
    <text evidence="15">The sequence shown here is derived from an EMBL/GenBank/DDBJ whole genome shotgun (WGS) entry which is preliminary data.</text>
</comment>
<dbReference type="SMART" id="SM00541">
    <property type="entry name" value="FYRN"/>
    <property type="match status" value="1"/>
</dbReference>
<feature type="domain" description="Helicase C-terminal" evidence="14">
    <location>
        <begin position="952"/>
        <end position="1104"/>
    </location>
</feature>
<dbReference type="InterPro" id="IPR000953">
    <property type="entry name" value="Chromo/chromo_shadow_dom"/>
</dbReference>
<dbReference type="STRING" id="1890364.A0A2P6NTU2"/>
<feature type="region of interest" description="Disordered" evidence="10">
    <location>
        <begin position="1511"/>
        <end position="1541"/>
    </location>
</feature>
<dbReference type="SMART" id="SM00298">
    <property type="entry name" value="CHROMO"/>
    <property type="match status" value="2"/>
</dbReference>
<dbReference type="FunFam" id="3.40.50.300:FF:000015">
    <property type="entry name" value="chromodomain-helicase-DNA-binding protein 9 isoform X1"/>
    <property type="match status" value="1"/>
</dbReference>
<dbReference type="SUPFAM" id="SSF54160">
    <property type="entry name" value="Chromo domain-like"/>
    <property type="match status" value="2"/>
</dbReference>
<dbReference type="InterPro" id="IPR023780">
    <property type="entry name" value="Chromo_domain"/>
</dbReference>
<evidence type="ECO:0000256" key="9">
    <source>
        <dbReference type="PROSITE-ProRule" id="PRU00035"/>
    </source>
</evidence>
<feature type="region of interest" description="Disordered" evidence="10">
    <location>
        <begin position="336"/>
        <end position="451"/>
    </location>
</feature>
<feature type="compositionally biased region" description="Basic and acidic residues" evidence="10">
    <location>
        <begin position="1511"/>
        <end position="1525"/>
    </location>
</feature>
<dbReference type="CDD" id="cd17995">
    <property type="entry name" value="DEXHc_CHD6_7_8_9"/>
    <property type="match status" value="1"/>
</dbReference>
<dbReference type="SUPFAM" id="SSF52540">
    <property type="entry name" value="P-loop containing nucleoside triphosphate hydrolases"/>
    <property type="match status" value="2"/>
</dbReference>
<dbReference type="InterPro" id="IPR049730">
    <property type="entry name" value="SNF2/RAD54-like_C"/>
</dbReference>
<feature type="domain" description="Chromo" evidence="11">
    <location>
        <begin position="463"/>
        <end position="527"/>
    </location>
</feature>
<keyword evidence="6 9" id="KW-0103">Bromodomain</keyword>
<dbReference type="GO" id="GO:0005634">
    <property type="term" value="C:nucleus"/>
    <property type="evidence" value="ECO:0007669"/>
    <property type="project" value="UniProtKB-SubCell"/>
</dbReference>
<keyword evidence="15" id="KW-0347">Helicase</keyword>
<dbReference type="Pfam" id="PF00176">
    <property type="entry name" value="SNF2-rel_dom"/>
    <property type="match status" value="1"/>
</dbReference>
<dbReference type="PRINTS" id="PR00503">
    <property type="entry name" value="BROMODOMAIN"/>
</dbReference>
<protein>
    <submittedName>
        <fullName evidence="15">Chromodomain helicase hrp1</fullName>
    </submittedName>
</protein>
<feature type="region of interest" description="Disordered" evidence="10">
    <location>
        <begin position="1296"/>
        <end position="1333"/>
    </location>
</feature>
<dbReference type="Gene3D" id="1.10.10.60">
    <property type="entry name" value="Homeodomain-like"/>
    <property type="match status" value="3"/>
</dbReference>
<evidence type="ECO:0000313" key="15">
    <source>
        <dbReference type="EMBL" id="PRP87395.1"/>
    </source>
</evidence>
<evidence type="ECO:0000256" key="2">
    <source>
        <dbReference type="ARBA" id="ARBA00022737"/>
    </source>
</evidence>
<feature type="domain" description="Chromo" evidence="11">
    <location>
        <begin position="544"/>
        <end position="607"/>
    </location>
</feature>
<dbReference type="PROSITE" id="PS51543">
    <property type="entry name" value="FYRC"/>
    <property type="match status" value="1"/>
</dbReference>
<comment type="subcellular location">
    <subcellularLocation>
        <location evidence="1">Nucleus</location>
    </subcellularLocation>
</comment>
<dbReference type="PROSITE" id="PS51194">
    <property type="entry name" value="HELICASE_CTER"/>
    <property type="match status" value="1"/>
</dbReference>
<dbReference type="PROSITE" id="PS51192">
    <property type="entry name" value="HELICASE_ATP_BIND_1"/>
    <property type="match status" value="1"/>
</dbReference>
<dbReference type="Gene3D" id="1.20.920.10">
    <property type="entry name" value="Bromodomain-like"/>
    <property type="match status" value="2"/>
</dbReference>
<organism evidence="15 16">
    <name type="scientific">Planoprotostelium fungivorum</name>
    <dbReference type="NCBI Taxonomy" id="1890364"/>
    <lineage>
        <taxon>Eukaryota</taxon>
        <taxon>Amoebozoa</taxon>
        <taxon>Evosea</taxon>
        <taxon>Variosea</taxon>
        <taxon>Cavosteliida</taxon>
        <taxon>Cavosteliaceae</taxon>
        <taxon>Planoprotostelium</taxon>
    </lineage>
</organism>
<dbReference type="InterPro" id="IPR001650">
    <property type="entry name" value="Helicase_C-like"/>
</dbReference>
<dbReference type="Gene3D" id="3.30.160.360">
    <property type="match status" value="1"/>
</dbReference>
<accession>A0A2P6NTU2</accession>
<dbReference type="GO" id="GO:0003677">
    <property type="term" value="F:DNA binding"/>
    <property type="evidence" value="ECO:0007669"/>
    <property type="project" value="UniProtKB-KW"/>
</dbReference>
<reference evidence="15 16" key="1">
    <citation type="journal article" date="2018" name="Genome Biol. Evol.">
        <title>Multiple Roots of Fruiting Body Formation in Amoebozoa.</title>
        <authorList>
            <person name="Hillmann F."/>
            <person name="Forbes G."/>
            <person name="Novohradska S."/>
            <person name="Ferling I."/>
            <person name="Riege K."/>
            <person name="Groth M."/>
            <person name="Westermann M."/>
            <person name="Marz M."/>
            <person name="Spaller T."/>
            <person name="Winckler T."/>
            <person name="Schaap P."/>
            <person name="Glockner G."/>
        </authorList>
    </citation>
    <scope>NUCLEOTIDE SEQUENCE [LARGE SCALE GENOMIC DNA]</scope>
    <source>
        <strain evidence="15 16">Jena</strain>
    </source>
</reference>
<dbReference type="PROSITE" id="PS50014">
    <property type="entry name" value="BROMODOMAIN_2"/>
    <property type="match status" value="2"/>
</dbReference>
<dbReference type="Gene3D" id="2.40.50.40">
    <property type="match status" value="2"/>
</dbReference>
<dbReference type="Gene3D" id="3.40.50.10810">
    <property type="entry name" value="Tandem AAA-ATPase domain"/>
    <property type="match status" value="1"/>
</dbReference>
<dbReference type="SMART" id="SM00490">
    <property type="entry name" value="HELICc"/>
    <property type="match status" value="1"/>
</dbReference>
<evidence type="ECO:0000256" key="7">
    <source>
        <dbReference type="ARBA" id="ARBA00023125"/>
    </source>
</evidence>
<dbReference type="InterPro" id="IPR003889">
    <property type="entry name" value="FYrich_C"/>
</dbReference>
<dbReference type="SMART" id="SM00717">
    <property type="entry name" value="SANT"/>
    <property type="match status" value="2"/>
</dbReference>
<dbReference type="CDD" id="cd18793">
    <property type="entry name" value="SF2_C_SNF"/>
    <property type="match status" value="1"/>
</dbReference>
<dbReference type="InParanoid" id="A0A2P6NTU2"/>
<keyword evidence="2" id="KW-0677">Repeat</keyword>
<name>A0A2P6NTU2_9EUKA</name>
<dbReference type="PROSITE" id="PS51542">
    <property type="entry name" value="FYRN"/>
    <property type="match status" value="1"/>
</dbReference>
<evidence type="ECO:0000259" key="14">
    <source>
        <dbReference type="PROSITE" id="PS51194"/>
    </source>
</evidence>
<feature type="domain" description="Helicase ATP-binding" evidence="13">
    <location>
        <begin position="641"/>
        <end position="819"/>
    </location>
</feature>
<dbReference type="InterPro" id="IPR016197">
    <property type="entry name" value="Chromo-like_dom_sf"/>
</dbReference>
<evidence type="ECO:0000256" key="10">
    <source>
        <dbReference type="SAM" id="MobiDB-lite"/>
    </source>
</evidence>
<feature type="compositionally biased region" description="Acidic residues" evidence="10">
    <location>
        <begin position="1526"/>
        <end position="1535"/>
    </location>
</feature>
<dbReference type="GO" id="GO:0016887">
    <property type="term" value="F:ATP hydrolysis activity"/>
    <property type="evidence" value="ECO:0007669"/>
    <property type="project" value="TreeGrafter"/>
</dbReference>
<dbReference type="Pfam" id="PF00385">
    <property type="entry name" value="Chromo"/>
    <property type="match status" value="2"/>
</dbReference>
<evidence type="ECO:0000256" key="8">
    <source>
        <dbReference type="ARBA" id="ARBA00023242"/>
    </source>
</evidence>
<evidence type="ECO:0000313" key="16">
    <source>
        <dbReference type="Proteomes" id="UP000241769"/>
    </source>
</evidence>
<dbReference type="GO" id="GO:0000785">
    <property type="term" value="C:chromatin"/>
    <property type="evidence" value="ECO:0007669"/>
    <property type="project" value="TreeGrafter"/>
</dbReference>
<dbReference type="InterPro" id="IPR001005">
    <property type="entry name" value="SANT/Myb"/>
</dbReference>
<dbReference type="FunCoup" id="A0A2P6NTU2">
    <property type="interactions" value="12"/>
</dbReference>
<feature type="compositionally biased region" description="Acidic residues" evidence="10">
    <location>
        <begin position="373"/>
        <end position="400"/>
    </location>
</feature>
<feature type="domain" description="Bromo" evidence="12">
    <location>
        <begin position="241"/>
        <end position="307"/>
    </location>
</feature>
<dbReference type="Pfam" id="PF00439">
    <property type="entry name" value="Bromodomain"/>
    <property type="match status" value="2"/>
</dbReference>
<dbReference type="InterPro" id="IPR003888">
    <property type="entry name" value="FYrich_N"/>
</dbReference>
<feature type="compositionally biased region" description="Polar residues" evidence="10">
    <location>
        <begin position="422"/>
        <end position="433"/>
    </location>
</feature>
<keyword evidence="16" id="KW-1185">Reference proteome</keyword>
<feature type="region of interest" description="Disordered" evidence="10">
    <location>
        <begin position="2012"/>
        <end position="2051"/>
    </location>
</feature>
<keyword evidence="7" id="KW-0238">DNA-binding</keyword>
<dbReference type="GO" id="GO:0003682">
    <property type="term" value="F:chromatin binding"/>
    <property type="evidence" value="ECO:0007669"/>
    <property type="project" value="TreeGrafter"/>
</dbReference>
<dbReference type="InterPro" id="IPR027417">
    <property type="entry name" value="P-loop_NTPase"/>
</dbReference>
<keyword evidence="8" id="KW-0539">Nucleus</keyword>
<dbReference type="Proteomes" id="UP000241769">
    <property type="component" value="Unassembled WGS sequence"/>
</dbReference>
<dbReference type="PANTHER" id="PTHR45623:SF11">
    <property type="entry name" value="KISMET, ISOFORM C"/>
    <property type="match status" value="1"/>
</dbReference>
<feature type="compositionally biased region" description="Basic and acidic residues" evidence="10">
    <location>
        <begin position="411"/>
        <end position="421"/>
    </location>
</feature>
<feature type="compositionally biased region" description="Low complexity" evidence="10">
    <location>
        <begin position="2039"/>
        <end position="2051"/>
    </location>
</feature>
<evidence type="ECO:0000259" key="12">
    <source>
        <dbReference type="PROSITE" id="PS50014"/>
    </source>
</evidence>
<keyword evidence="4" id="KW-0378">Hydrolase</keyword>
<dbReference type="InterPro" id="IPR001487">
    <property type="entry name" value="Bromodomain"/>
</dbReference>
<feature type="domain" description="Bromo" evidence="12">
    <location>
        <begin position="19"/>
        <end position="91"/>
    </location>
</feature>
<evidence type="ECO:0000256" key="4">
    <source>
        <dbReference type="ARBA" id="ARBA00022801"/>
    </source>
</evidence>
<dbReference type="PANTHER" id="PTHR45623">
    <property type="entry name" value="CHROMODOMAIN-HELICASE-DNA-BINDING PROTEIN 3-RELATED-RELATED"/>
    <property type="match status" value="1"/>
</dbReference>
<dbReference type="Pfam" id="PF05965">
    <property type="entry name" value="FYRC"/>
    <property type="match status" value="1"/>
</dbReference>
<dbReference type="Pfam" id="PF05964">
    <property type="entry name" value="FYRN"/>
    <property type="match status" value="1"/>
</dbReference>
<dbReference type="InterPro" id="IPR036427">
    <property type="entry name" value="Bromodomain-like_sf"/>
</dbReference>
<dbReference type="GO" id="GO:0140658">
    <property type="term" value="F:ATP-dependent chromatin remodeler activity"/>
    <property type="evidence" value="ECO:0007669"/>
    <property type="project" value="TreeGrafter"/>
</dbReference>
<evidence type="ECO:0000259" key="11">
    <source>
        <dbReference type="PROSITE" id="PS50013"/>
    </source>
</evidence>
<dbReference type="EMBL" id="MDYQ01000020">
    <property type="protein sequence ID" value="PRP87395.1"/>
    <property type="molecule type" value="Genomic_DNA"/>
</dbReference>
<feature type="compositionally biased region" description="Acidic residues" evidence="10">
    <location>
        <begin position="434"/>
        <end position="445"/>
    </location>
</feature>
<dbReference type="InterPro" id="IPR038718">
    <property type="entry name" value="SNF2-like_sf"/>
</dbReference>
<dbReference type="SMART" id="SM00297">
    <property type="entry name" value="BROMO"/>
    <property type="match status" value="2"/>
</dbReference>
<evidence type="ECO:0000259" key="13">
    <source>
        <dbReference type="PROSITE" id="PS51192"/>
    </source>
</evidence>
<dbReference type="InterPro" id="IPR014001">
    <property type="entry name" value="Helicase_ATP-bd"/>
</dbReference>
<evidence type="ECO:0000256" key="6">
    <source>
        <dbReference type="ARBA" id="ARBA00023117"/>
    </source>
</evidence>
<dbReference type="InterPro" id="IPR000330">
    <property type="entry name" value="SNF2_N"/>
</dbReference>
<evidence type="ECO:0000256" key="5">
    <source>
        <dbReference type="ARBA" id="ARBA00022840"/>
    </source>
</evidence>
<dbReference type="GO" id="GO:0010468">
    <property type="term" value="P:regulation of gene expression"/>
    <property type="evidence" value="ECO:0007669"/>
    <property type="project" value="TreeGrafter"/>
</dbReference>
<dbReference type="GO" id="GO:0016740">
    <property type="term" value="F:transferase activity"/>
    <property type="evidence" value="ECO:0007669"/>
    <property type="project" value="UniProtKB-ARBA"/>
</dbReference>
<keyword evidence="3" id="KW-0547">Nucleotide-binding</keyword>
<gene>
    <name evidence="15" type="ORF">PROFUN_00606</name>
</gene>
<dbReference type="Pfam" id="PF00271">
    <property type="entry name" value="Helicase_C"/>
    <property type="match status" value="1"/>
</dbReference>
<dbReference type="PROSITE" id="PS50013">
    <property type="entry name" value="CHROMO_2"/>
    <property type="match status" value="2"/>
</dbReference>
<feature type="compositionally biased region" description="Pro residues" evidence="10">
    <location>
        <begin position="348"/>
        <end position="364"/>
    </location>
</feature>
<evidence type="ECO:0000256" key="1">
    <source>
        <dbReference type="ARBA" id="ARBA00004123"/>
    </source>
</evidence>
<proteinExistence type="predicted"/>
<dbReference type="GO" id="GO:0004386">
    <property type="term" value="F:helicase activity"/>
    <property type="evidence" value="ECO:0007669"/>
    <property type="project" value="UniProtKB-KW"/>
</dbReference>
<dbReference type="GO" id="GO:0005524">
    <property type="term" value="F:ATP binding"/>
    <property type="evidence" value="ECO:0007669"/>
    <property type="project" value="UniProtKB-KW"/>
</dbReference>
<evidence type="ECO:0000256" key="3">
    <source>
        <dbReference type="ARBA" id="ARBA00022741"/>
    </source>
</evidence>